<accession>A0A178J944</accession>
<dbReference type="OrthoDB" id="8719825at2"/>
<sequence length="377" mass="43209">MFKGWERHIKVDGIVGQGTLLGLDEALVEEWVYTPTVQNNVVIKLNRKWQTSESTIGEYSVVGTNIKGYMLEEKGPDTTKAGLEQRIPEGTYYLEWHNGRKFKGVLKLHNSKVARSRAILIHKGNSARDTEGCLLPGRVRRKNFVGSSKPAFEELISHIKRLEFRMLALKLRQNMKKVSLYTALVTPLLILISFYTYSEKLESYDVESSAKCIDSAFSNVISRNDIEDNTESFYQCFPKTFDNFVSVFGYSDLDTTGPLAENDKAYDFIDFFFELSESNGHHNDVIQLGVEGSWQIDNVAYLQHLLHSFVTKNLDESLNELSKLSPRELESFWFFYFDGQTPLKEMPKELSALKEKNLDVYLVAESEFKRSINPIQS</sequence>
<dbReference type="RefSeq" id="WP_069669090.1">
    <property type="nucleotide sequence ID" value="NZ_JAPFIM010000018.1"/>
</dbReference>
<keyword evidence="1" id="KW-0472">Membrane</keyword>
<organism evidence="4 5">
    <name type="scientific">Vibrio europaeus</name>
    <dbReference type="NCBI Taxonomy" id="300876"/>
    <lineage>
        <taxon>Bacteria</taxon>
        <taxon>Pseudomonadati</taxon>
        <taxon>Pseudomonadota</taxon>
        <taxon>Gammaproteobacteria</taxon>
        <taxon>Vibrionales</taxon>
        <taxon>Vibrionaceae</taxon>
        <taxon>Vibrio</taxon>
        <taxon>Vibrio oreintalis group</taxon>
    </lineage>
</organism>
<reference evidence="3" key="2">
    <citation type="submission" date="2022-11" db="EMBL/GenBank/DDBJ databases">
        <title>Role of the vibriolysin VemA secreted by the emergent pathogen Vibrio europaeus in the colonization of Manila clam mucus.</title>
        <authorList>
            <person name="Martinez C."/>
            <person name="Rodriguez S."/>
            <person name="Vences A."/>
            <person name="Barja J.L."/>
            <person name="Toranzo A.E."/>
            <person name="Dubert J."/>
        </authorList>
    </citation>
    <scope>NUCLEOTIDE SEQUENCE</scope>
    <source>
        <strain evidence="3">3454</strain>
    </source>
</reference>
<gene>
    <name evidence="4" type="ORF">AZ468_20580</name>
    <name evidence="3" type="ORF">OPW20_03940</name>
</gene>
<protein>
    <submittedName>
        <fullName evidence="3">DUF5675 family protein</fullName>
    </submittedName>
</protein>
<dbReference type="Proteomes" id="UP000094761">
    <property type="component" value="Unassembled WGS sequence"/>
</dbReference>
<dbReference type="EMBL" id="JAPFIT010000010">
    <property type="protein sequence ID" value="MDC5739204.1"/>
    <property type="molecule type" value="Genomic_DNA"/>
</dbReference>
<evidence type="ECO:0000313" key="4">
    <source>
        <dbReference type="EMBL" id="OAM97926.1"/>
    </source>
</evidence>
<proteinExistence type="predicted"/>
<keyword evidence="6" id="KW-1185">Reference proteome</keyword>
<evidence type="ECO:0000256" key="1">
    <source>
        <dbReference type="SAM" id="Phobius"/>
    </source>
</evidence>
<dbReference type="EMBL" id="LUAX01000007">
    <property type="protein sequence ID" value="OAM97926.1"/>
    <property type="molecule type" value="Genomic_DNA"/>
</dbReference>
<feature type="transmembrane region" description="Helical" evidence="1">
    <location>
        <begin position="178"/>
        <end position="197"/>
    </location>
</feature>
<evidence type="ECO:0000313" key="5">
    <source>
        <dbReference type="Proteomes" id="UP000094761"/>
    </source>
</evidence>
<dbReference type="Pfam" id="PF18925">
    <property type="entry name" value="DUF5675"/>
    <property type="match status" value="1"/>
</dbReference>
<keyword evidence="1" id="KW-1133">Transmembrane helix</keyword>
<dbReference type="GeneID" id="78078127"/>
<comment type="caution">
    <text evidence="4">The sequence shown here is derived from an EMBL/GenBank/DDBJ whole genome shotgun (WGS) entry which is preliminary data.</text>
</comment>
<feature type="domain" description="DUF5675" evidence="2">
    <location>
        <begin position="44"/>
        <end position="160"/>
    </location>
</feature>
<evidence type="ECO:0000259" key="2">
    <source>
        <dbReference type="Pfam" id="PF18925"/>
    </source>
</evidence>
<reference evidence="4 5" key="1">
    <citation type="submission" date="2016-03" db="EMBL/GenBank/DDBJ databases">
        <title>Draft genome sequence of the Vibrio tubiashii subs. europaeus.</title>
        <authorList>
            <person name="Spinard E."/>
            <person name="Dubert J."/>
            <person name="Nelson D.R."/>
            <person name="Barja J.L."/>
        </authorList>
    </citation>
    <scope>NUCLEOTIDE SEQUENCE [LARGE SCALE GENOMIC DNA]</scope>
    <source>
        <strain evidence="5">PP-638</strain>
        <strain evidence="4">PP2-638</strain>
    </source>
</reference>
<name>A0A178J944_9VIBR</name>
<dbReference type="AlphaFoldDB" id="A0A178J944"/>
<keyword evidence="1" id="KW-0812">Transmembrane</keyword>
<evidence type="ECO:0000313" key="3">
    <source>
        <dbReference type="EMBL" id="MDC5739204.1"/>
    </source>
</evidence>
<evidence type="ECO:0000313" key="6">
    <source>
        <dbReference type="Proteomes" id="UP001150001"/>
    </source>
</evidence>
<dbReference type="InterPro" id="IPR043732">
    <property type="entry name" value="DUF5675"/>
</dbReference>
<dbReference type="Proteomes" id="UP001150001">
    <property type="component" value="Unassembled WGS sequence"/>
</dbReference>